<dbReference type="SUPFAM" id="SSF56219">
    <property type="entry name" value="DNase I-like"/>
    <property type="match status" value="1"/>
</dbReference>
<dbReference type="InterPro" id="IPR036691">
    <property type="entry name" value="Endo/exonu/phosph_ase_sf"/>
</dbReference>
<keyword evidence="2" id="KW-1185">Reference proteome</keyword>
<dbReference type="Proteomes" id="UP001303046">
    <property type="component" value="Unassembled WGS sequence"/>
</dbReference>
<organism evidence="1 2">
    <name type="scientific">Necator americanus</name>
    <name type="common">Human hookworm</name>
    <dbReference type="NCBI Taxonomy" id="51031"/>
    <lineage>
        <taxon>Eukaryota</taxon>
        <taxon>Metazoa</taxon>
        <taxon>Ecdysozoa</taxon>
        <taxon>Nematoda</taxon>
        <taxon>Chromadorea</taxon>
        <taxon>Rhabditida</taxon>
        <taxon>Rhabditina</taxon>
        <taxon>Rhabditomorpha</taxon>
        <taxon>Strongyloidea</taxon>
        <taxon>Ancylostomatidae</taxon>
        <taxon>Bunostominae</taxon>
        <taxon>Necator</taxon>
    </lineage>
</organism>
<accession>A0ABR1D558</accession>
<evidence type="ECO:0000313" key="2">
    <source>
        <dbReference type="Proteomes" id="UP001303046"/>
    </source>
</evidence>
<evidence type="ECO:0008006" key="3">
    <source>
        <dbReference type="Google" id="ProtNLM"/>
    </source>
</evidence>
<evidence type="ECO:0000313" key="1">
    <source>
        <dbReference type="EMBL" id="KAK6745599.1"/>
    </source>
</evidence>
<comment type="caution">
    <text evidence="1">The sequence shown here is derived from an EMBL/GenBank/DDBJ whole genome shotgun (WGS) entry which is preliminary data.</text>
</comment>
<protein>
    <recommendedName>
        <fullName evidence="3">Endonuclease/exonuclease/phosphatase domain-containing protein</fullName>
    </recommendedName>
</protein>
<reference evidence="1 2" key="1">
    <citation type="submission" date="2023-08" db="EMBL/GenBank/DDBJ databases">
        <title>A Necator americanus chromosomal reference genome.</title>
        <authorList>
            <person name="Ilik V."/>
            <person name="Petrzelkova K.J."/>
            <person name="Pardy F."/>
            <person name="Fuh T."/>
            <person name="Niatou-Singa F.S."/>
            <person name="Gouil Q."/>
            <person name="Baker L."/>
            <person name="Ritchie M.E."/>
            <person name="Jex A.R."/>
            <person name="Gazzola D."/>
            <person name="Li H."/>
            <person name="Toshio Fujiwara R."/>
            <person name="Zhan B."/>
            <person name="Aroian R.V."/>
            <person name="Pafco B."/>
            <person name="Schwarz E.M."/>
        </authorList>
    </citation>
    <scope>NUCLEOTIDE SEQUENCE [LARGE SCALE GENOMIC DNA]</scope>
    <source>
        <strain evidence="1 2">Aroian</strain>
        <tissue evidence="1">Whole animal</tissue>
    </source>
</reference>
<proteinExistence type="predicted"/>
<gene>
    <name evidence="1" type="primary">Necator_chrIII.g12757</name>
    <name evidence="1" type="ORF">RB195_011990</name>
</gene>
<sequence>MENLAESKPLSRFTTVLARYSKVGGVLQVRRRPVVKAKLGMVAQDVFDSGPKRHVYDSPWELSQALCLVSTDVASTVSTDVDLHALLGAAERIKFHVIALQETKNIRSNVRQTNDGARRLRRKRSKTKTRAVLILLCTRLLSSISLILTRSCHLVCFFFRLRPLRQKPISIINWHSQTPASDESELNAFYEELEEVNRNEKSFYKFVVGDFNAKLGKGLEEEYKIGRFELRNHNKNGNRLPGPLSAVSLFHENSLFMKKNHRGWT</sequence>
<name>A0ABR1D558_NECAM</name>
<dbReference type="Gene3D" id="3.60.10.10">
    <property type="entry name" value="Endonuclease/exonuclease/phosphatase"/>
    <property type="match status" value="1"/>
</dbReference>
<dbReference type="EMBL" id="JAVFWL010000003">
    <property type="protein sequence ID" value="KAK6745599.1"/>
    <property type="molecule type" value="Genomic_DNA"/>
</dbReference>